<dbReference type="GO" id="GO:0005525">
    <property type="term" value="F:GTP binding"/>
    <property type="evidence" value="ECO:0007669"/>
    <property type="project" value="UniProtKB-UniRule"/>
</dbReference>
<comment type="subunit">
    <text evidence="9">Part of the signal recognition particle protein translocation system, which is composed of SRP and FtsY.</text>
</comment>
<dbReference type="Gene3D" id="1.10.260.30">
    <property type="entry name" value="Signal recognition particle, SRP54 subunit, M-domain"/>
    <property type="match status" value="1"/>
</dbReference>
<dbReference type="PANTHER" id="PTHR11564">
    <property type="entry name" value="SIGNAL RECOGNITION PARTICLE 54K PROTEIN SRP54"/>
    <property type="match status" value="1"/>
</dbReference>
<dbReference type="PATRIC" id="fig|572479.3.peg.926"/>
<dbReference type="GO" id="GO:0003924">
    <property type="term" value="F:GTPase activity"/>
    <property type="evidence" value="ECO:0007669"/>
    <property type="project" value="UniProtKB-UniRule"/>
</dbReference>
<evidence type="ECO:0000256" key="3">
    <source>
        <dbReference type="ARBA" id="ARBA00022801"/>
    </source>
</evidence>
<evidence type="ECO:0000256" key="8">
    <source>
        <dbReference type="ARBA" id="ARBA00048027"/>
    </source>
</evidence>
<dbReference type="Pfam" id="PF02881">
    <property type="entry name" value="SRP54_N"/>
    <property type="match status" value="1"/>
</dbReference>
<dbReference type="InterPro" id="IPR013822">
    <property type="entry name" value="Signal_recog_particl_SRP54_hlx"/>
</dbReference>
<dbReference type="EMBL" id="CP002175">
    <property type="protein sequence ID" value="ADO77071.1"/>
    <property type="molecule type" value="Genomic_DNA"/>
</dbReference>
<keyword evidence="10" id="KW-0175">Coiled coil</keyword>
<evidence type="ECO:0000256" key="10">
    <source>
        <dbReference type="SAM" id="Coils"/>
    </source>
</evidence>
<gene>
    <name evidence="9" type="primary">ffh</name>
    <name evidence="12" type="ordered locus">Hprae_0917</name>
</gene>
<dbReference type="SMART" id="SM00963">
    <property type="entry name" value="SRP54_N"/>
    <property type="match status" value="1"/>
</dbReference>
<dbReference type="InterPro" id="IPR000897">
    <property type="entry name" value="SRP54_GTPase_dom"/>
</dbReference>
<comment type="catalytic activity">
    <reaction evidence="8 9">
        <text>GTP + H2O = GDP + phosphate + H(+)</text>
        <dbReference type="Rhea" id="RHEA:19669"/>
        <dbReference type="ChEBI" id="CHEBI:15377"/>
        <dbReference type="ChEBI" id="CHEBI:15378"/>
        <dbReference type="ChEBI" id="CHEBI:37565"/>
        <dbReference type="ChEBI" id="CHEBI:43474"/>
        <dbReference type="ChEBI" id="CHEBI:58189"/>
        <dbReference type="EC" id="3.6.5.4"/>
    </reaction>
</comment>
<dbReference type="KEGG" id="hpk:Hprae_0917"/>
<name>E3DRN0_HALPG</name>
<dbReference type="Gene3D" id="1.20.120.140">
    <property type="entry name" value="Signal recognition particle SRP54, nucleotide-binding domain"/>
    <property type="match status" value="1"/>
</dbReference>
<keyword evidence="2 9" id="KW-0547">Nucleotide-binding</keyword>
<dbReference type="RefSeq" id="WP_014553104.1">
    <property type="nucleotide sequence ID" value="NC_017455.1"/>
</dbReference>
<evidence type="ECO:0000313" key="13">
    <source>
        <dbReference type="Proteomes" id="UP000006866"/>
    </source>
</evidence>
<feature type="domain" description="SRP54-type proteins GTP-binding" evidence="11">
    <location>
        <begin position="269"/>
        <end position="282"/>
    </location>
</feature>
<keyword evidence="9" id="KW-0963">Cytoplasm</keyword>
<keyword evidence="6 9" id="KW-0733">Signal recognition particle</keyword>
<dbReference type="eggNOG" id="COG0541">
    <property type="taxonomic scope" value="Bacteria"/>
</dbReference>
<protein>
    <recommendedName>
        <fullName evidence="9">Signal recognition particle protein</fullName>
        <ecNumber evidence="9">3.6.5.4</ecNumber>
    </recommendedName>
    <alternativeName>
        <fullName evidence="9">Fifty-four homolog</fullName>
    </alternativeName>
</protein>
<evidence type="ECO:0000256" key="6">
    <source>
        <dbReference type="ARBA" id="ARBA00023135"/>
    </source>
</evidence>
<dbReference type="FunFam" id="3.40.50.300:FF:000022">
    <property type="entry name" value="Signal recognition particle 54 kDa subunit"/>
    <property type="match status" value="1"/>
</dbReference>
<dbReference type="InterPro" id="IPR042101">
    <property type="entry name" value="SRP54_N_sf"/>
</dbReference>
<dbReference type="GO" id="GO:0008312">
    <property type="term" value="F:7S RNA binding"/>
    <property type="evidence" value="ECO:0007669"/>
    <property type="project" value="InterPro"/>
</dbReference>
<evidence type="ECO:0000256" key="9">
    <source>
        <dbReference type="HAMAP-Rule" id="MF_00306"/>
    </source>
</evidence>
<dbReference type="Gene3D" id="3.40.50.300">
    <property type="entry name" value="P-loop containing nucleotide triphosphate hydrolases"/>
    <property type="match status" value="1"/>
</dbReference>
<dbReference type="CDD" id="cd18539">
    <property type="entry name" value="SRP_G"/>
    <property type="match status" value="1"/>
</dbReference>
<evidence type="ECO:0000256" key="4">
    <source>
        <dbReference type="ARBA" id="ARBA00022884"/>
    </source>
</evidence>
<dbReference type="HOGENOM" id="CLU_009301_6_0_9"/>
<keyword evidence="3 9" id="KW-0378">Hydrolase</keyword>
<dbReference type="SMART" id="SM00962">
    <property type="entry name" value="SRP54"/>
    <property type="match status" value="1"/>
</dbReference>
<dbReference type="OrthoDB" id="9804720at2"/>
<accession>E3DRN0</accession>
<proteinExistence type="inferred from homology"/>
<dbReference type="InterPro" id="IPR003593">
    <property type="entry name" value="AAA+_ATPase"/>
</dbReference>
<reference evidence="12 13" key="2">
    <citation type="journal article" date="2011" name="Stand. Genomic Sci.">
        <title>Complete genome sequence of the extremely halophilic Halanaerobium praevalens type strain (GSL).</title>
        <authorList>
            <person name="Ivanova N."/>
            <person name="Sikorski J."/>
            <person name="Chertkov O."/>
            <person name="Nolan M."/>
            <person name="Lucas S."/>
            <person name="Hammon N."/>
            <person name="Deshpande S."/>
            <person name="Cheng J.F."/>
            <person name="Tapia R."/>
            <person name="Han C."/>
            <person name="Goodwin L."/>
            <person name="Pitluck S."/>
            <person name="Huntemann M."/>
            <person name="Liolios K."/>
            <person name="Pagani I."/>
            <person name="Mavromatis K."/>
            <person name="Ovchinikova G."/>
            <person name="Pati A."/>
            <person name="Chen A."/>
            <person name="Palaniappan K."/>
            <person name="Land M."/>
            <person name="Hauser L."/>
            <person name="Brambilla E.M."/>
            <person name="Kannan K.P."/>
            <person name="Rohde M."/>
            <person name="Tindall B.J."/>
            <person name="Goker M."/>
            <person name="Detter J.C."/>
            <person name="Woyke T."/>
            <person name="Bristow J."/>
            <person name="Eisen J.A."/>
            <person name="Markowitz V."/>
            <person name="Hugenholtz P."/>
            <person name="Kyrpides N.C."/>
            <person name="Klenk H.P."/>
            <person name="Lapidus A."/>
        </authorList>
    </citation>
    <scope>NUCLEOTIDE SEQUENCE [LARGE SCALE GENOMIC DNA]</scope>
    <source>
        <strain evidence="13">ATCC 33744 / DSM 2228 / GSL</strain>
    </source>
</reference>
<dbReference type="SUPFAM" id="SSF47446">
    <property type="entry name" value="Signal peptide-binding domain"/>
    <property type="match status" value="1"/>
</dbReference>
<feature type="binding site" evidence="9">
    <location>
        <begin position="108"/>
        <end position="115"/>
    </location>
    <ligand>
        <name>GTP</name>
        <dbReference type="ChEBI" id="CHEBI:37565"/>
    </ligand>
</feature>
<dbReference type="GO" id="GO:0048500">
    <property type="term" value="C:signal recognition particle"/>
    <property type="evidence" value="ECO:0007669"/>
    <property type="project" value="UniProtKB-UniRule"/>
</dbReference>
<comment type="similarity">
    <text evidence="1 9">Belongs to the GTP-binding SRP family. SRP54 subfamily.</text>
</comment>
<evidence type="ECO:0000256" key="5">
    <source>
        <dbReference type="ARBA" id="ARBA00023134"/>
    </source>
</evidence>
<dbReference type="PANTHER" id="PTHR11564:SF5">
    <property type="entry name" value="SIGNAL RECOGNITION PARTICLE SUBUNIT SRP54"/>
    <property type="match status" value="1"/>
</dbReference>
<comment type="function">
    <text evidence="9">Involved in targeting and insertion of nascent membrane proteins into the cytoplasmic membrane. Binds to the hydrophobic signal sequence of the ribosome-nascent chain (RNC) as it emerges from the ribosomes. The SRP-RNC complex is then targeted to the cytoplasmic membrane where it interacts with the SRP receptor FtsY.</text>
</comment>
<evidence type="ECO:0000256" key="1">
    <source>
        <dbReference type="ARBA" id="ARBA00005450"/>
    </source>
</evidence>
<dbReference type="EC" id="3.6.5.4" evidence="9"/>
<dbReference type="InterPro" id="IPR036891">
    <property type="entry name" value="Signal_recog_part_SRP54_M_sf"/>
</dbReference>
<dbReference type="PROSITE" id="PS00300">
    <property type="entry name" value="SRP54"/>
    <property type="match status" value="1"/>
</dbReference>
<comment type="domain">
    <text evidence="9">Composed of three domains: the N-terminal N domain, which is responsible for interactions with the ribosome, the central G domain, which binds GTP, and the C-terminal M domain, which binds the RNA and the signal sequence of the RNC.</text>
</comment>
<evidence type="ECO:0000256" key="2">
    <source>
        <dbReference type="ARBA" id="ARBA00022741"/>
    </source>
</evidence>
<dbReference type="Pfam" id="PF00448">
    <property type="entry name" value="SRP54"/>
    <property type="match status" value="1"/>
</dbReference>
<dbReference type="InterPro" id="IPR004780">
    <property type="entry name" value="SRP"/>
</dbReference>
<dbReference type="AlphaFoldDB" id="E3DRN0"/>
<feature type="coiled-coil region" evidence="10">
    <location>
        <begin position="304"/>
        <end position="336"/>
    </location>
</feature>
<dbReference type="InterPro" id="IPR004125">
    <property type="entry name" value="Signal_recog_particle_SRP54_M"/>
</dbReference>
<dbReference type="SMART" id="SM00382">
    <property type="entry name" value="AAA"/>
    <property type="match status" value="1"/>
</dbReference>
<organism evidence="12 13">
    <name type="scientific">Halanaerobium praevalens (strain ATCC 33744 / DSM 2228 / GSL)</name>
    <dbReference type="NCBI Taxonomy" id="572479"/>
    <lineage>
        <taxon>Bacteria</taxon>
        <taxon>Bacillati</taxon>
        <taxon>Bacillota</taxon>
        <taxon>Clostridia</taxon>
        <taxon>Halanaerobiales</taxon>
        <taxon>Halanaerobiaceae</taxon>
        <taxon>Halanaerobium</taxon>
    </lineage>
</organism>
<keyword evidence="4 9" id="KW-0694">RNA-binding</keyword>
<feature type="binding site" evidence="9">
    <location>
        <begin position="248"/>
        <end position="251"/>
    </location>
    <ligand>
        <name>GTP</name>
        <dbReference type="ChEBI" id="CHEBI:37565"/>
    </ligand>
</feature>
<dbReference type="HAMAP" id="MF_00306">
    <property type="entry name" value="SRP54"/>
    <property type="match status" value="1"/>
</dbReference>
<dbReference type="NCBIfam" id="TIGR00959">
    <property type="entry name" value="ffh"/>
    <property type="match status" value="1"/>
</dbReference>
<evidence type="ECO:0000313" key="12">
    <source>
        <dbReference type="EMBL" id="ADO77071.1"/>
    </source>
</evidence>
<keyword evidence="5 9" id="KW-0342">GTP-binding</keyword>
<keyword evidence="7 9" id="KW-0687">Ribonucleoprotein</keyword>
<dbReference type="STRING" id="572479.Hprae_0917"/>
<comment type="subcellular location">
    <subcellularLocation>
        <location evidence="9">Cytoplasm</location>
    </subcellularLocation>
    <text evidence="9">The SRP-RNC complex is targeted to the cytoplasmic membrane.</text>
</comment>
<reference evidence="13" key="1">
    <citation type="submission" date="2010-10" db="EMBL/GenBank/DDBJ databases">
        <title>The complete genome of Halanaerobium praevalens DSM 2228.</title>
        <authorList>
            <consortium name="US DOE Joint Genome Institute (JGI-PGF)"/>
            <person name="Lucas S."/>
            <person name="Copeland A."/>
            <person name="Lapidus A."/>
            <person name="Glavina del Rio T."/>
            <person name="Dalin E."/>
            <person name="Tice H."/>
            <person name="Bruce D."/>
            <person name="Goodwin L."/>
            <person name="Pitluck S."/>
            <person name="Kyrpides N."/>
            <person name="Mavromatis K."/>
            <person name="Ivanova N."/>
            <person name="Ovchinnikova G."/>
            <person name="Chertkov O."/>
            <person name="Detter J.C."/>
            <person name="Han C."/>
            <person name="Larimer F."/>
            <person name="Land M."/>
            <person name="Hauser L."/>
            <person name="Markowitz V."/>
            <person name="Cheng J.-F."/>
            <person name="Hugenholtz P."/>
            <person name="Woyke T."/>
            <person name="Wu D."/>
            <person name="Tindall B."/>
            <person name="Pomrenke H.G."/>
            <person name="Brambilla E."/>
            <person name="Klenk H.-P."/>
            <person name="Eisen J.A."/>
        </authorList>
    </citation>
    <scope>NUCLEOTIDE SEQUENCE [LARGE SCALE GENOMIC DNA]</scope>
    <source>
        <strain evidence="13">ATCC 33744 / DSM 2228 / GSL</strain>
    </source>
</reference>
<dbReference type="InterPro" id="IPR027417">
    <property type="entry name" value="P-loop_NTPase"/>
</dbReference>
<dbReference type="Pfam" id="PF02978">
    <property type="entry name" value="SRP_SPB"/>
    <property type="match status" value="1"/>
</dbReference>
<evidence type="ECO:0000256" key="7">
    <source>
        <dbReference type="ARBA" id="ARBA00023274"/>
    </source>
</evidence>
<feature type="binding site" evidence="9">
    <location>
        <begin position="190"/>
        <end position="194"/>
    </location>
    <ligand>
        <name>GTP</name>
        <dbReference type="ChEBI" id="CHEBI:37565"/>
    </ligand>
</feature>
<dbReference type="SUPFAM" id="SSF52540">
    <property type="entry name" value="P-loop containing nucleoside triphosphate hydrolases"/>
    <property type="match status" value="1"/>
</dbReference>
<sequence length="446" mass="49137">MIFSSLAEKLQDTFNKLKGKGKLSEKDVKAALKEVKMALLEADVNYKVVKDFIKKIEERAVGNEVMESLTPGQHVIKIVNEEMQALMGGSKEDIAISSEPPTIIMMVGLQGSGKTTSAGKLARKLDKDGKNPLLVAGDVYRPAAIRQLQVLGERLDLPVFSMGDDSNPVDIAKGSINYASSHNCDTIILDTAGRLHIDQEMMEELESIKAAVDPDEILLVVDAMTGQDAVNVAKNFDQRLDVDGIVLTKMDGDARGGAALSIKAITGKPIKFAGTGEKLADLETFHPDRMSSRILGMGDVLSLIEKAEQSIDQEKAKKLEEKLRKNEFTLEDFMEQMEQVRNMGPMDEILGMIPGLGGAKQLKNMQVDDKHLDYIEAIISSMTPEERRDPEVINGSRRKRIAQGSGTSIQEVNRLLKQFRQTKKMMKQLNSGKMKKGGGFNLPFFN</sequence>
<keyword evidence="13" id="KW-1185">Reference proteome</keyword>
<dbReference type="InterPro" id="IPR022941">
    <property type="entry name" value="SRP54"/>
</dbReference>
<dbReference type="Proteomes" id="UP000006866">
    <property type="component" value="Chromosome"/>
</dbReference>
<dbReference type="GO" id="GO:0006614">
    <property type="term" value="P:SRP-dependent cotranslational protein targeting to membrane"/>
    <property type="evidence" value="ECO:0007669"/>
    <property type="project" value="InterPro"/>
</dbReference>
<evidence type="ECO:0000259" key="11">
    <source>
        <dbReference type="PROSITE" id="PS00300"/>
    </source>
</evidence>